<dbReference type="EMBL" id="LNIX01000007">
    <property type="protein sequence ID" value="OXA52290.1"/>
    <property type="molecule type" value="Genomic_DNA"/>
</dbReference>
<dbReference type="AlphaFoldDB" id="A0A226E4T5"/>
<dbReference type="InterPro" id="IPR000896">
    <property type="entry name" value="Hemocyanin/hexamerin_mid_dom"/>
</dbReference>
<evidence type="ECO:0000256" key="3">
    <source>
        <dbReference type="ARBA" id="ARBA00022723"/>
    </source>
</evidence>
<dbReference type="InterPro" id="IPR036697">
    <property type="entry name" value="Hemocyanin_N_sf"/>
</dbReference>
<keyword evidence="7" id="KW-1185">Reference proteome</keyword>
<dbReference type="OrthoDB" id="8119704at2759"/>
<comment type="cofactor">
    <cofactor evidence="1">
        <name>Cu(2+)</name>
        <dbReference type="ChEBI" id="CHEBI:29036"/>
    </cofactor>
</comment>
<dbReference type="PANTHER" id="PTHR11511">
    <property type="entry name" value="LARVAL STORAGE PROTEIN/PHENOLOXIDASE"/>
    <property type="match status" value="1"/>
</dbReference>
<comment type="caution">
    <text evidence="6">The sequence shown here is derived from an EMBL/GenBank/DDBJ whole genome shotgun (WGS) entry which is preliminary data.</text>
</comment>
<gene>
    <name evidence="6" type="ORF">Fcan01_12842</name>
</gene>
<dbReference type="Gene3D" id="1.20.1370.10">
    <property type="entry name" value="Hemocyanin, N-terminal domain"/>
    <property type="match status" value="1"/>
</dbReference>
<dbReference type="InterPro" id="IPR008922">
    <property type="entry name" value="Di-copper_centre_dom_sf"/>
</dbReference>
<dbReference type="GO" id="GO:0046872">
    <property type="term" value="F:metal ion binding"/>
    <property type="evidence" value="ECO:0007669"/>
    <property type="project" value="UniProtKB-KW"/>
</dbReference>
<protein>
    <submittedName>
        <fullName evidence="6">Phenoloxidase 3</fullName>
    </submittedName>
</protein>
<accession>A0A226E4T5</accession>
<keyword evidence="4" id="KW-0186">Copper</keyword>
<dbReference type="SUPFAM" id="SSF48056">
    <property type="entry name" value="Di-copper centre-containing domain"/>
    <property type="match status" value="1"/>
</dbReference>
<comment type="similarity">
    <text evidence="2">Belongs to the tyrosinase family.</text>
</comment>
<dbReference type="GO" id="GO:0004503">
    <property type="term" value="F:tyrosinase activity"/>
    <property type="evidence" value="ECO:0007669"/>
    <property type="project" value="UniProtKB-ARBA"/>
</dbReference>
<evidence type="ECO:0000313" key="7">
    <source>
        <dbReference type="Proteomes" id="UP000198287"/>
    </source>
</evidence>
<dbReference type="Pfam" id="PF00372">
    <property type="entry name" value="Hemocyanin_M"/>
    <property type="match status" value="1"/>
</dbReference>
<dbReference type="Gene3D" id="1.10.1280.10">
    <property type="entry name" value="Di-copper center containing domain from catechol oxidase"/>
    <property type="match status" value="1"/>
</dbReference>
<reference evidence="6 7" key="1">
    <citation type="submission" date="2015-12" db="EMBL/GenBank/DDBJ databases">
        <title>The genome of Folsomia candida.</title>
        <authorList>
            <person name="Faddeeva A."/>
            <person name="Derks M.F."/>
            <person name="Anvar Y."/>
            <person name="Smit S."/>
            <person name="Van Straalen N."/>
            <person name="Roelofs D."/>
        </authorList>
    </citation>
    <scope>NUCLEOTIDE SEQUENCE [LARGE SCALE GENOMIC DNA]</scope>
    <source>
        <strain evidence="6 7">VU population</strain>
        <tissue evidence="6">Whole body</tissue>
    </source>
</reference>
<evidence type="ECO:0000259" key="5">
    <source>
        <dbReference type="Pfam" id="PF00372"/>
    </source>
</evidence>
<feature type="non-terminal residue" evidence="6">
    <location>
        <position position="206"/>
    </location>
</feature>
<dbReference type="GO" id="GO:0006582">
    <property type="term" value="P:melanin metabolic process"/>
    <property type="evidence" value="ECO:0007669"/>
    <property type="project" value="UniProtKB-ARBA"/>
</dbReference>
<evidence type="ECO:0000313" key="6">
    <source>
        <dbReference type="EMBL" id="OXA52290.1"/>
    </source>
</evidence>
<dbReference type="STRING" id="158441.A0A226E4T5"/>
<feature type="domain" description="Hemocyanin middle" evidence="5">
    <location>
        <begin position="106"/>
        <end position="185"/>
    </location>
</feature>
<evidence type="ECO:0000256" key="1">
    <source>
        <dbReference type="ARBA" id="ARBA00001973"/>
    </source>
</evidence>
<dbReference type="InterPro" id="IPR013788">
    <property type="entry name" value="Hemocyanin/hexamerin"/>
</dbReference>
<keyword evidence="3" id="KW-0479">Metal-binding</keyword>
<dbReference type="PANTHER" id="PTHR11511:SF4">
    <property type="entry name" value="PHENOLOXIDASE 2-RELATED"/>
    <property type="match status" value="1"/>
</dbReference>
<sequence length="206" mass="24221">MDTNYQRQFLYLFERIGENLSFGPRGSGTNLTYFNTSNATRKYFMIHHFSPTYVYIFKVCLSPYTSLMSMACVCRDSEMINPKVWITAFASCLLTRPDTKGFRMPAIWEVMPDLFFSPFCLKESVRQGFVINHRVQYLQYLYTIIEVDSNFTGRDTNVENRLDYFREDLGVNSHHFHWHLIYTLEDPRGRRDRKGETTSSAALSMT</sequence>
<name>A0A226E4T5_FOLCA</name>
<proteinExistence type="inferred from homology"/>
<evidence type="ECO:0000256" key="4">
    <source>
        <dbReference type="ARBA" id="ARBA00023008"/>
    </source>
</evidence>
<dbReference type="SUPFAM" id="SSF48050">
    <property type="entry name" value="Hemocyanin, N-terminal domain"/>
    <property type="match status" value="1"/>
</dbReference>
<dbReference type="Proteomes" id="UP000198287">
    <property type="component" value="Unassembled WGS sequence"/>
</dbReference>
<evidence type="ECO:0000256" key="2">
    <source>
        <dbReference type="ARBA" id="ARBA00009928"/>
    </source>
</evidence>
<organism evidence="6 7">
    <name type="scientific">Folsomia candida</name>
    <name type="common">Springtail</name>
    <dbReference type="NCBI Taxonomy" id="158441"/>
    <lineage>
        <taxon>Eukaryota</taxon>
        <taxon>Metazoa</taxon>
        <taxon>Ecdysozoa</taxon>
        <taxon>Arthropoda</taxon>
        <taxon>Hexapoda</taxon>
        <taxon>Collembola</taxon>
        <taxon>Entomobryomorpha</taxon>
        <taxon>Isotomoidea</taxon>
        <taxon>Isotomidae</taxon>
        <taxon>Proisotominae</taxon>
        <taxon>Folsomia</taxon>
    </lineage>
</organism>